<proteinExistence type="predicted"/>
<evidence type="ECO:0000313" key="12">
    <source>
        <dbReference type="EMBL" id="KAK9997718.1"/>
    </source>
</evidence>
<dbReference type="GO" id="GO:0051707">
    <property type="term" value="P:response to other organism"/>
    <property type="evidence" value="ECO:0007669"/>
    <property type="project" value="UniProtKB-ARBA"/>
</dbReference>
<accession>A0AAW2CI09</accession>
<dbReference type="InterPro" id="IPR042197">
    <property type="entry name" value="Apaf_helical"/>
</dbReference>
<dbReference type="Pfam" id="PF23247">
    <property type="entry name" value="LRR_RPS2"/>
    <property type="match status" value="1"/>
</dbReference>
<dbReference type="EMBL" id="JAZDWU010000007">
    <property type="protein sequence ID" value="KAK9997718.1"/>
    <property type="molecule type" value="Genomic_DNA"/>
</dbReference>
<evidence type="ECO:0000313" key="13">
    <source>
        <dbReference type="Proteomes" id="UP001459277"/>
    </source>
</evidence>
<dbReference type="Pfam" id="PF25019">
    <property type="entry name" value="LRR_R13L1-DRL21"/>
    <property type="match status" value="1"/>
</dbReference>
<dbReference type="GO" id="GO:0003677">
    <property type="term" value="F:DNA binding"/>
    <property type="evidence" value="ECO:0007669"/>
    <property type="project" value="InterPro"/>
</dbReference>
<organism evidence="12 13">
    <name type="scientific">Lithocarpus litseifolius</name>
    <dbReference type="NCBI Taxonomy" id="425828"/>
    <lineage>
        <taxon>Eukaryota</taxon>
        <taxon>Viridiplantae</taxon>
        <taxon>Streptophyta</taxon>
        <taxon>Embryophyta</taxon>
        <taxon>Tracheophyta</taxon>
        <taxon>Spermatophyta</taxon>
        <taxon>Magnoliopsida</taxon>
        <taxon>eudicotyledons</taxon>
        <taxon>Gunneridae</taxon>
        <taxon>Pentapetalae</taxon>
        <taxon>rosids</taxon>
        <taxon>fabids</taxon>
        <taxon>Fagales</taxon>
        <taxon>Fagaceae</taxon>
        <taxon>Lithocarpus</taxon>
    </lineage>
</organism>
<evidence type="ECO:0000256" key="7">
    <source>
        <dbReference type="ARBA" id="ARBA00022833"/>
    </source>
</evidence>
<evidence type="ECO:0000259" key="11">
    <source>
        <dbReference type="PROSITE" id="PS50808"/>
    </source>
</evidence>
<dbReference type="InterPro" id="IPR002182">
    <property type="entry name" value="NB-ARC"/>
</dbReference>
<dbReference type="Gene3D" id="1.10.10.10">
    <property type="entry name" value="Winged helix-like DNA-binding domain superfamily/Winged helix DNA-binding domain"/>
    <property type="match status" value="1"/>
</dbReference>
<dbReference type="AlphaFoldDB" id="A0AAW2CI09"/>
<evidence type="ECO:0000256" key="2">
    <source>
        <dbReference type="ARBA" id="ARBA00022723"/>
    </source>
</evidence>
<dbReference type="InterPro" id="IPR058922">
    <property type="entry name" value="WHD_DRP"/>
</dbReference>
<dbReference type="PROSITE" id="PS50808">
    <property type="entry name" value="ZF_BED"/>
    <property type="match status" value="1"/>
</dbReference>
<dbReference type="PRINTS" id="PR00364">
    <property type="entry name" value="DISEASERSIST"/>
</dbReference>
<evidence type="ECO:0000256" key="10">
    <source>
        <dbReference type="SAM" id="MobiDB-lite"/>
    </source>
</evidence>
<dbReference type="InterPro" id="IPR056789">
    <property type="entry name" value="LRR_R13L1-DRL21"/>
</dbReference>
<keyword evidence="8" id="KW-0067">ATP-binding</keyword>
<dbReference type="FunFam" id="1.10.10.10:FF:000322">
    <property type="entry name" value="Probable disease resistance protein At1g63360"/>
    <property type="match status" value="1"/>
</dbReference>
<keyword evidence="2" id="KW-0479">Metal-binding</keyword>
<reference evidence="12 13" key="1">
    <citation type="submission" date="2024-01" db="EMBL/GenBank/DDBJ databases">
        <title>A telomere-to-telomere, gap-free genome of sweet tea (Lithocarpus litseifolius).</title>
        <authorList>
            <person name="Zhou J."/>
        </authorList>
    </citation>
    <scope>NUCLEOTIDE SEQUENCE [LARGE SCALE GENOMIC DNA]</scope>
    <source>
        <strain evidence="12">Zhou-2022a</strain>
        <tissue evidence="12">Leaf</tissue>
    </source>
</reference>
<dbReference type="InterPro" id="IPR041118">
    <property type="entry name" value="Rx_N"/>
</dbReference>
<dbReference type="InterPro" id="IPR036388">
    <property type="entry name" value="WH-like_DNA-bd_sf"/>
</dbReference>
<evidence type="ECO:0000256" key="9">
    <source>
        <dbReference type="PROSITE-ProRule" id="PRU00027"/>
    </source>
</evidence>
<name>A0AAW2CI09_9ROSI</name>
<feature type="region of interest" description="Disordered" evidence="10">
    <location>
        <begin position="59"/>
        <end position="85"/>
    </location>
</feature>
<evidence type="ECO:0000256" key="3">
    <source>
        <dbReference type="ARBA" id="ARBA00022737"/>
    </source>
</evidence>
<dbReference type="Pfam" id="PF00931">
    <property type="entry name" value="NB-ARC"/>
    <property type="match status" value="1"/>
</dbReference>
<dbReference type="PANTHER" id="PTHR36766">
    <property type="entry name" value="PLANT BROAD-SPECTRUM MILDEW RESISTANCE PROTEIN RPW8"/>
    <property type="match status" value="1"/>
</dbReference>
<sequence length="1113" mass="127743">MGRQRDQFWDYAEKLNDRFKCNYCGRDFPGGASRIKAHLAGVPGHDIVACNAVPQDVQEKAQATQKKREAQVTQGTNKKLKNVPTSASKSKTKMIKIVTQGEEEYRAEIILNDVMDRLIANVSSLAIGHIKVDLLETLFTFKFVLGDAQKRQSSDESMRIWLMNLRDVAYDADNVLDKFIYESLWQKAQFQNQGCKCNLDNVCNFSLCNLDKVKTIKQLLDKILNDVADSGLRMESIPGISLKVNIDSLLNDSEVVGRKQDIKKIVNLLISSSNQHVISVLPIVGMVGIGKTTLAKLVFNNDLIKKHFDVLAWVNVGKIFDVEGILREILKSLGEEELSDLEYDEVREICAKILGAKKYLLILDDVQNEDPKKWDTLKGYLLEFNSNTGNNIVITTRSDNVGQITKIHPPHHLEKLSKDDCWSIMKKRTFIDGRSPLTLDLEVIGREIAKRCGGVPWAARVLGGTMCFQFDKNKWLEIQNNKIWDLLDEDNRDMFPVFKLCFDQLPTPSLKRCFAYCAIFPKDYDMKKDEVIQFWMAEGFLLTKEANMEMEDIGNMYFNILLATSFFQNARKDAYGNIISCKMHDLVHDFALSISKFETLILEGDSVDDDGSSIQHLFARLDGKTTLRSSFSGVDFTKLRTLILENFNLDIMLSNFKCLRVLKLFRDSIMELPDSIGQLIHLRLLHISGSGELPKSITKLYNLQTLRIKGRVEELPEDLSNLINLRHIHINHINHIWDRFIRTPNNMGRLTCLQTLQSFWVGANEGYRIKELGCLKNLRGEINIHGLENVEDEEEAKSAKLKEKEIFNLGLFWSLLRRQCLMYNKDEKVLEGLQPHPNLKSLTIKRYLGKKFPSWVGLSSLYHNLIEINLRYCRECEEVPTLGQLPCLRVLEIIGMGKVRWIGSEFYFYSDGSYRNTTTTLFPALRILKLMGMETLEEWKDAKEFTTADEVFPCLEELIIRGCNKLRYLLDSLRTCVSLQKLVVQRKCVSLQKLVVQNCPELRSLPGVRSLQKLKLSESPHSLLDQIQYFIALKIVWIESFHEIGALPEWLGNLSSLQKLYIVDCFKLLYLPTEEAMRRLTQLKTLIIYACPKFEDNEQIKISHVPWVKINDG</sequence>
<dbReference type="GO" id="GO:0005524">
    <property type="term" value="F:ATP binding"/>
    <property type="evidence" value="ECO:0007669"/>
    <property type="project" value="UniProtKB-KW"/>
</dbReference>
<keyword evidence="5 9" id="KW-0863">Zinc-finger</keyword>
<keyword evidence="4" id="KW-0547">Nucleotide-binding</keyword>
<keyword evidence="7" id="KW-0862">Zinc</keyword>
<dbReference type="Gene3D" id="3.40.50.300">
    <property type="entry name" value="P-loop containing nucleotide triphosphate hydrolases"/>
    <property type="match status" value="1"/>
</dbReference>
<dbReference type="GO" id="GO:0008270">
    <property type="term" value="F:zinc ion binding"/>
    <property type="evidence" value="ECO:0007669"/>
    <property type="project" value="UniProtKB-KW"/>
</dbReference>
<feature type="domain" description="BED-type" evidence="11">
    <location>
        <begin position="3"/>
        <end position="57"/>
    </location>
</feature>
<dbReference type="Gene3D" id="1.10.8.430">
    <property type="entry name" value="Helical domain of apoptotic protease-activating factors"/>
    <property type="match status" value="1"/>
</dbReference>
<dbReference type="SUPFAM" id="SSF52540">
    <property type="entry name" value="P-loop containing nucleoside triphosphate hydrolases"/>
    <property type="match status" value="1"/>
</dbReference>
<dbReference type="Proteomes" id="UP001459277">
    <property type="component" value="Unassembled WGS sequence"/>
</dbReference>
<keyword evidence="6" id="KW-0611">Plant defense</keyword>
<dbReference type="Gene3D" id="3.80.10.10">
    <property type="entry name" value="Ribonuclease Inhibitor"/>
    <property type="match status" value="2"/>
</dbReference>
<protein>
    <recommendedName>
        <fullName evidence="11">BED-type domain-containing protein</fullName>
    </recommendedName>
</protein>
<evidence type="ECO:0000256" key="5">
    <source>
        <dbReference type="ARBA" id="ARBA00022771"/>
    </source>
</evidence>
<dbReference type="SUPFAM" id="SSF52058">
    <property type="entry name" value="L domain-like"/>
    <property type="match status" value="1"/>
</dbReference>
<dbReference type="InterPro" id="IPR057135">
    <property type="entry name" value="At4g27190-like_LRR"/>
</dbReference>
<dbReference type="GO" id="GO:0006952">
    <property type="term" value="P:defense response"/>
    <property type="evidence" value="ECO:0007669"/>
    <property type="project" value="UniProtKB-KW"/>
</dbReference>
<feature type="compositionally biased region" description="Polar residues" evidence="10">
    <location>
        <begin position="71"/>
        <end position="85"/>
    </location>
</feature>
<dbReference type="Gene3D" id="1.20.5.4130">
    <property type="match status" value="1"/>
</dbReference>
<dbReference type="InterPro" id="IPR032675">
    <property type="entry name" value="LRR_dom_sf"/>
</dbReference>
<keyword evidence="13" id="KW-1185">Reference proteome</keyword>
<evidence type="ECO:0000256" key="1">
    <source>
        <dbReference type="ARBA" id="ARBA00022614"/>
    </source>
</evidence>
<keyword evidence="1" id="KW-0433">Leucine-rich repeat</keyword>
<dbReference type="PANTHER" id="PTHR36766:SF70">
    <property type="entry name" value="DISEASE RESISTANCE PROTEIN RGA4"/>
    <property type="match status" value="1"/>
</dbReference>
<comment type="caution">
    <text evidence="12">The sequence shown here is derived from an EMBL/GenBank/DDBJ whole genome shotgun (WGS) entry which is preliminary data.</text>
</comment>
<dbReference type="Pfam" id="PF18052">
    <property type="entry name" value="Rx_N"/>
    <property type="match status" value="1"/>
</dbReference>
<dbReference type="InterPro" id="IPR027417">
    <property type="entry name" value="P-loop_NTPase"/>
</dbReference>
<dbReference type="GO" id="GO:0043531">
    <property type="term" value="F:ADP binding"/>
    <property type="evidence" value="ECO:0007669"/>
    <property type="project" value="InterPro"/>
</dbReference>
<evidence type="ECO:0000256" key="6">
    <source>
        <dbReference type="ARBA" id="ARBA00022821"/>
    </source>
</evidence>
<dbReference type="Pfam" id="PF23559">
    <property type="entry name" value="WHD_DRP"/>
    <property type="match status" value="1"/>
</dbReference>
<keyword evidence="3" id="KW-0677">Repeat</keyword>
<dbReference type="InterPro" id="IPR003656">
    <property type="entry name" value="Znf_BED"/>
</dbReference>
<evidence type="ECO:0000256" key="4">
    <source>
        <dbReference type="ARBA" id="ARBA00022741"/>
    </source>
</evidence>
<evidence type="ECO:0000256" key="8">
    <source>
        <dbReference type="ARBA" id="ARBA00022840"/>
    </source>
</evidence>
<gene>
    <name evidence="12" type="ORF">SO802_022404</name>
</gene>